<evidence type="ECO:0000256" key="1">
    <source>
        <dbReference type="SAM" id="Phobius"/>
    </source>
</evidence>
<dbReference type="RefSeq" id="WP_184494082.1">
    <property type="nucleotide sequence ID" value="NZ_JACIJO010000001.1"/>
</dbReference>
<dbReference type="AlphaFoldDB" id="A0A841MLH2"/>
<gene>
    <name evidence="2" type="ORF">FHS59_001279</name>
</gene>
<feature type="transmembrane region" description="Helical" evidence="1">
    <location>
        <begin position="178"/>
        <end position="200"/>
    </location>
</feature>
<proteinExistence type="predicted"/>
<organism evidence="2 3">
    <name type="scientific">Algoriphagus iocasae</name>
    <dbReference type="NCBI Taxonomy" id="1836499"/>
    <lineage>
        <taxon>Bacteria</taxon>
        <taxon>Pseudomonadati</taxon>
        <taxon>Bacteroidota</taxon>
        <taxon>Cytophagia</taxon>
        <taxon>Cytophagales</taxon>
        <taxon>Cyclobacteriaceae</taxon>
        <taxon>Algoriphagus</taxon>
    </lineage>
</organism>
<feature type="transmembrane region" description="Helical" evidence="1">
    <location>
        <begin position="12"/>
        <end position="30"/>
    </location>
</feature>
<evidence type="ECO:0000313" key="3">
    <source>
        <dbReference type="Proteomes" id="UP000588604"/>
    </source>
</evidence>
<feature type="transmembrane region" description="Helical" evidence="1">
    <location>
        <begin position="50"/>
        <end position="70"/>
    </location>
</feature>
<dbReference type="InterPro" id="IPR018750">
    <property type="entry name" value="DUF2306_membrane"/>
</dbReference>
<comment type="caution">
    <text evidence="2">The sequence shown here is derived from an EMBL/GenBank/DDBJ whole genome shotgun (WGS) entry which is preliminary data.</text>
</comment>
<evidence type="ECO:0008006" key="4">
    <source>
        <dbReference type="Google" id="ProtNLM"/>
    </source>
</evidence>
<evidence type="ECO:0000313" key="2">
    <source>
        <dbReference type="EMBL" id="MBB6325664.1"/>
    </source>
</evidence>
<name>A0A841MLH2_9BACT</name>
<dbReference type="EMBL" id="JACIJO010000001">
    <property type="protein sequence ID" value="MBB6325664.1"/>
    <property type="molecule type" value="Genomic_DNA"/>
</dbReference>
<feature type="transmembrane region" description="Helical" evidence="1">
    <location>
        <begin position="146"/>
        <end position="166"/>
    </location>
</feature>
<keyword evidence="1" id="KW-0472">Membrane</keyword>
<keyword evidence="1" id="KW-1133">Transmembrane helix</keyword>
<feature type="transmembrane region" description="Helical" evidence="1">
    <location>
        <begin position="90"/>
        <end position="107"/>
    </location>
</feature>
<sequence>MKALYPKISWFLFGFFSIAIGLYPILYFVFGRQFGVLNAHDAEQLSNLLWNTAFYTHITLGGLALAVGWIQFNQKLRDRNRKLHKRIGMIYVTAVFFSGLAGVYVAIYTLGGMVASLGFVCLGITWLTTTLMGWKTAKSKDFDSHENWMIFSYAACFAAVTLRIYLPILENLLGGFIPAYRVVAWLCWVPNMVVAYWLVIRNNKAKRFIKT</sequence>
<dbReference type="Proteomes" id="UP000588604">
    <property type="component" value="Unassembled WGS sequence"/>
</dbReference>
<dbReference type="Pfam" id="PF10067">
    <property type="entry name" value="DUF2306"/>
    <property type="match status" value="1"/>
</dbReference>
<feature type="transmembrane region" description="Helical" evidence="1">
    <location>
        <begin position="113"/>
        <end position="134"/>
    </location>
</feature>
<accession>A0A841MLH2</accession>
<keyword evidence="1" id="KW-0812">Transmembrane</keyword>
<keyword evidence="3" id="KW-1185">Reference proteome</keyword>
<protein>
    <recommendedName>
        <fullName evidence="4">DUF2306 domain-containing protein</fullName>
    </recommendedName>
</protein>
<reference evidence="2 3" key="1">
    <citation type="submission" date="2020-08" db="EMBL/GenBank/DDBJ databases">
        <title>Genomic Encyclopedia of Type Strains, Phase IV (KMG-IV): sequencing the most valuable type-strain genomes for metagenomic binning, comparative biology and taxonomic classification.</title>
        <authorList>
            <person name="Goeker M."/>
        </authorList>
    </citation>
    <scope>NUCLEOTIDE SEQUENCE [LARGE SCALE GENOMIC DNA]</scope>
    <source>
        <strain evidence="2 3">DSM 102044</strain>
    </source>
</reference>